<dbReference type="Proteomes" id="UP001066276">
    <property type="component" value="Chromosome 2_1"/>
</dbReference>
<sequence length="120" mass="13222">MYPRGTTGEGLSQRGGVVPGSYPGGVEKEDVGPDREEPRNRAREEIGRETKMAICTELCGECTTTGQPRHVPGGMWLDKVQLYFVKKLPLVTKSGGENKMGHPKKSEYKLLGFMVAGNYY</sequence>
<feature type="compositionally biased region" description="Basic and acidic residues" evidence="1">
    <location>
        <begin position="26"/>
        <end position="47"/>
    </location>
</feature>
<keyword evidence="3" id="KW-1185">Reference proteome</keyword>
<feature type="region of interest" description="Disordered" evidence="1">
    <location>
        <begin position="1"/>
        <end position="47"/>
    </location>
</feature>
<comment type="caution">
    <text evidence="2">The sequence shown here is derived from an EMBL/GenBank/DDBJ whole genome shotgun (WGS) entry which is preliminary data.</text>
</comment>
<evidence type="ECO:0000313" key="3">
    <source>
        <dbReference type="Proteomes" id="UP001066276"/>
    </source>
</evidence>
<dbReference type="AlphaFoldDB" id="A0AAV7V6X3"/>
<name>A0AAV7V6X3_PLEWA</name>
<gene>
    <name evidence="2" type="ORF">NDU88_000984</name>
</gene>
<evidence type="ECO:0000256" key="1">
    <source>
        <dbReference type="SAM" id="MobiDB-lite"/>
    </source>
</evidence>
<evidence type="ECO:0000313" key="2">
    <source>
        <dbReference type="EMBL" id="KAJ1197122.1"/>
    </source>
</evidence>
<accession>A0AAV7V6X3</accession>
<protein>
    <submittedName>
        <fullName evidence="2">Uncharacterized protein</fullName>
    </submittedName>
</protein>
<feature type="compositionally biased region" description="Low complexity" evidence="1">
    <location>
        <begin position="15"/>
        <end position="25"/>
    </location>
</feature>
<dbReference type="EMBL" id="JANPWB010000003">
    <property type="protein sequence ID" value="KAJ1197122.1"/>
    <property type="molecule type" value="Genomic_DNA"/>
</dbReference>
<organism evidence="2 3">
    <name type="scientific">Pleurodeles waltl</name>
    <name type="common">Iberian ribbed newt</name>
    <dbReference type="NCBI Taxonomy" id="8319"/>
    <lineage>
        <taxon>Eukaryota</taxon>
        <taxon>Metazoa</taxon>
        <taxon>Chordata</taxon>
        <taxon>Craniata</taxon>
        <taxon>Vertebrata</taxon>
        <taxon>Euteleostomi</taxon>
        <taxon>Amphibia</taxon>
        <taxon>Batrachia</taxon>
        <taxon>Caudata</taxon>
        <taxon>Salamandroidea</taxon>
        <taxon>Salamandridae</taxon>
        <taxon>Pleurodelinae</taxon>
        <taxon>Pleurodeles</taxon>
    </lineage>
</organism>
<proteinExistence type="predicted"/>
<reference evidence="2" key="1">
    <citation type="journal article" date="2022" name="bioRxiv">
        <title>Sequencing and chromosome-scale assembly of the giantPleurodeles waltlgenome.</title>
        <authorList>
            <person name="Brown T."/>
            <person name="Elewa A."/>
            <person name="Iarovenko S."/>
            <person name="Subramanian E."/>
            <person name="Araus A.J."/>
            <person name="Petzold A."/>
            <person name="Susuki M."/>
            <person name="Suzuki K.-i.T."/>
            <person name="Hayashi T."/>
            <person name="Toyoda A."/>
            <person name="Oliveira C."/>
            <person name="Osipova E."/>
            <person name="Leigh N.D."/>
            <person name="Simon A."/>
            <person name="Yun M.H."/>
        </authorList>
    </citation>
    <scope>NUCLEOTIDE SEQUENCE</scope>
    <source>
        <strain evidence="2">20211129_DDA</strain>
        <tissue evidence="2">Liver</tissue>
    </source>
</reference>